<protein>
    <recommendedName>
        <fullName evidence="1">ABC1 atypical kinase-like domain-containing protein</fullName>
    </recommendedName>
</protein>
<evidence type="ECO:0000259" key="1">
    <source>
        <dbReference type="Pfam" id="PF03109"/>
    </source>
</evidence>
<dbReference type="HOGENOM" id="CLU_006533_2_4_1"/>
<comment type="caution">
    <text evidence="2">The sequence shown here is derived from an EMBL/GenBank/DDBJ whole genome shotgun (WGS) entry which is preliminary data.</text>
</comment>
<gene>
    <name evidence="2" type="ORF">JL09_g3996</name>
</gene>
<evidence type="ECO:0000313" key="2">
    <source>
        <dbReference type="EMBL" id="KGK36869.1"/>
    </source>
</evidence>
<accession>A0A099NXZ9</accession>
<dbReference type="Pfam" id="PF03109">
    <property type="entry name" value="ABC1"/>
    <property type="match status" value="1"/>
</dbReference>
<feature type="domain" description="ABC1 atypical kinase-like" evidence="1">
    <location>
        <begin position="172"/>
        <end position="437"/>
    </location>
</feature>
<dbReference type="PANTHER" id="PTHR43173">
    <property type="entry name" value="ABC1 FAMILY PROTEIN"/>
    <property type="match status" value="1"/>
</dbReference>
<dbReference type="SUPFAM" id="SSF56112">
    <property type="entry name" value="Protein kinase-like (PK-like)"/>
    <property type="match status" value="1"/>
</dbReference>
<proteinExistence type="predicted"/>
<dbReference type="eggNOG" id="KOG1235">
    <property type="taxonomic scope" value="Eukaryota"/>
</dbReference>
<evidence type="ECO:0000313" key="3">
    <source>
        <dbReference type="Proteomes" id="UP000029867"/>
    </source>
</evidence>
<dbReference type="VEuPathDB" id="FungiDB:C5L36_0C04820"/>
<dbReference type="PANTHER" id="PTHR43173:SF37">
    <property type="entry name" value="ABC1 FAMILY PROTEIN C10F6.14C"/>
    <property type="match status" value="1"/>
</dbReference>
<reference evidence="3" key="1">
    <citation type="journal article" date="2014" name="Microb. Cell Fact.">
        <title>Exploiting Issatchenkia orientalis SD108 for succinic acid production.</title>
        <authorList>
            <person name="Xiao H."/>
            <person name="Shao Z."/>
            <person name="Jiang Y."/>
            <person name="Dole S."/>
            <person name="Zhao H."/>
        </authorList>
    </citation>
    <scope>NUCLEOTIDE SEQUENCE [LARGE SCALE GENOMIC DNA]</scope>
    <source>
        <strain evidence="3">SD108</strain>
    </source>
</reference>
<dbReference type="Proteomes" id="UP000029867">
    <property type="component" value="Unassembled WGS sequence"/>
</dbReference>
<dbReference type="InterPro" id="IPR004147">
    <property type="entry name" value="ABC1_dom"/>
</dbReference>
<dbReference type="InterPro" id="IPR011009">
    <property type="entry name" value="Kinase-like_dom_sf"/>
</dbReference>
<name>A0A099NXZ9_PICKU</name>
<organism evidence="2 3">
    <name type="scientific">Pichia kudriavzevii</name>
    <name type="common">Yeast</name>
    <name type="synonym">Issatchenkia orientalis</name>
    <dbReference type="NCBI Taxonomy" id="4909"/>
    <lineage>
        <taxon>Eukaryota</taxon>
        <taxon>Fungi</taxon>
        <taxon>Dikarya</taxon>
        <taxon>Ascomycota</taxon>
        <taxon>Saccharomycotina</taxon>
        <taxon>Pichiomycetes</taxon>
        <taxon>Pichiales</taxon>
        <taxon>Pichiaceae</taxon>
        <taxon>Pichia</taxon>
    </lineage>
</organism>
<dbReference type="EMBL" id="JQFK01000051">
    <property type="protein sequence ID" value="KGK36869.1"/>
    <property type="molecule type" value="Genomic_DNA"/>
</dbReference>
<dbReference type="AlphaFoldDB" id="A0A099NXZ9"/>
<dbReference type="InterPro" id="IPR051130">
    <property type="entry name" value="Mito_struct-func_regulator"/>
</dbReference>
<sequence>MISVGASIRGACVYQIAPLRVYSSAGARKPVRLTNRPPSKTHFWASEKPITSATISLPSKAKKTDRQPTRFWKKALIGLFGSTFLIYLGDSYLGHGIIERNVRSISTLIALSVDYKMHFQEDYDVDALHERNAQRLYDLILENKGLYIKLGQMIAVQGTMFPKHYQDKFKMLFDRAPVEPWSTCDMTLRKELGQDYQEKLFQSIEKEPVASASIAQVHQAVLKNGEKVAVKIQKNSVSRQMESDLFTYRYVMYFYGWLFEMPLEKTVNYVCDKMREELNFKKEYQNAKMITKLIEDDDEFSKSQQYYIPKYYGDISSAKILISEWMDAQLVSKYQELSDYGFNLKILLTQITKIYARQVFTWGLVHCDLHPGNLMVRNIEVENYNWLTSMFWRRKNIQQLVILDHGLYENFTPKFKRQYAEFWKYSMEKHYDKTKEVLSSWGIEVDEMTMTLIGIGDRHSPLIKEHVKKVMNMTYFQRQLMLKEKMKEFFQNTDKFPLCLVFVMRSMRILQGLNRNFGAPVNRLALLVDEANKSVEHLILQTGEADNWKDYFTRKYVSLTVKVVSNILFSINKTYIWLCNRISNLHVQNLEDAYDEEIVAAGQMMGFESVPSSKELIV</sequence>